<gene>
    <name evidence="1" type="primary">qnr</name>
    <name evidence="1" type="ORF">EKG39_13900</name>
</gene>
<comment type="caution">
    <text evidence="1">The sequence shown here is derived from an EMBL/GenBank/DDBJ whole genome shotgun (WGS) entry which is preliminary data.</text>
</comment>
<dbReference type="PANTHER" id="PTHR14136">
    <property type="entry name" value="BTB_POZ DOMAIN-CONTAINING PROTEIN KCTD9"/>
    <property type="match status" value="1"/>
</dbReference>
<evidence type="ECO:0000313" key="2">
    <source>
        <dbReference type="Proteomes" id="UP000282060"/>
    </source>
</evidence>
<organism evidence="1 2">
    <name type="scientific">Shewanella atlantica</name>
    <dbReference type="NCBI Taxonomy" id="271099"/>
    <lineage>
        <taxon>Bacteria</taxon>
        <taxon>Pseudomonadati</taxon>
        <taxon>Pseudomonadota</taxon>
        <taxon>Gammaproteobacteria</taxon>
        <taxon>Alteromonadales</taxon>
        <taxon>Shewanellaceae</taxon>
        <taxon>Shewanella</taxon>
    </lineage>
</organism>
<name>A0A431W6N7_9GAMM</name>
<dbReference type="NCBIfam" id="NF033086">
    <property type="entry name" value="penta_rpt_Qnr"/>
    <property type="match status" value="1"/>
</dbReference>
<dbReference type="Pfam" id="PF13599">
    <property type="entry name" value="Pentapeptide_4"/>
    <property type="match status" value="1"/>
</dbReference>
<dbReference type="InterPro" id="IPR001646">
    <property type="entry name" value="5peptide_repeat"/>
</dbReference>
<reference evidence="1 2" key="1">
    <citation type="submission" date="2018-12" db="EMBL/GenBank/DDBJ databases">
        <authorList>
            <person name="Yu L."/>
        </authorList>
    </citation>
    <scope>NUCLEOTIDE SEQUENCE [LARGE SCALE GENOMIC DNA]</scope>
    <source>
        <strain evidence="1 2">HAW-EB5</strain>
    </source>
</reference>
<dbReference type="SUPFAM" id="SSF141571">
    <property type="entry name" value="Pentapeptide repeat-like"/>
    <property type="match status" value="2"/>
</dbReference>
<dbReference type="Gene3D" id="2.160.20.80">
    <property type="entry name" value="E3 ubiquitin-protein ligase SopA"/>
    <property type="match status" value="1"/>
</dbReference>
<dbReference type="OrthoDB" id="156143at2"/>
<keyword evidence="2" id="KW-1185">Reference proteome</keyword>
<dbReference type="EMBL" id="RXNV01000006">
    <property type="protein sequence ID" value="RTR31159.1"/>
    <property type="molecule type" value="Genomic_DNA"/>
</dbReference>
<dbReference type="InterPro" id="IPR051082">
    <property type="entry name" value="Pentapeptide-BTB/POZ_domain"/>
</dbReference>
<dbReference type="AlphaFoldDB" id="A0A431W6N7"/>
<dbReference type="RefSeq" id="WP_126506359.1">
    <property type="nucleotide sequence ID" value="NZ_RXNV01000006.1"/>
</dbReference>
<dbReference type="PANTHER" id="PTHR14136:SF17">
    <property type="entry name" value="BTB_POZ DOMAIN-CONTAINING PROTEIN KCTD9"/>
    <property type="match status" value="1"/>
</dbReference>
<dbReference type="Pfam" id="PF00805">
    <property type="entry name" value="Pentapeptide"/>
    <property type="match status" value="1"/>
</dbReference>
<dbReference type="Proteomes" id="UP000282060">
    <property type="component" value="Unassembled WGS sequence"/>
</dbReference>
<sequence>MQATNQTFIDSNFSEDDLQDAIFERCEFYRCDFSRADLSDASFINCKFIEQGETQACRFNYATLTNASFKHCNLSMAIFTGAKCFGIELRECNLQGADFARASFANHITHKTFFCSAFITACNLAYANLESALLEKCELMDNRWHGATLIGASMKGSDLSGGEFSSSQWGTFELEGCNLCRVELEGLDPRNVKLEGVMINQWQQEQLLSPLGLIVTPD</sequence>
<protein>
    <submittedName>
        <fullName evidence="1">Qnr family pentapeptide repeat protein</fullName>
    </submittedName>
</protein>
<accession>A0A431W6N7</accession>
<proteinExistence type="predicted"/>
<evidence type="ECO:0000313" key="1">
    <source>
        <dbReference type="EMBL" id="RTR31159.1"/>
    </source>
</evidence>